<dbReference type="OrthoDB" id="1912561at2759"/>
<reference evidence="1 2" key="1">
    <citation type="submission" date="2018-04" db="EMBL/GenBank/DDBJ databases">
        <authorList>
            <person name="Vogel A."/>
        </authorList>
    </citation>
    <scope>NUCLEOTIDE SEQUENCE [LARGE SCALE GENOMIC DNA]</scope>
</reference>
<dbReference type="AlphaFoldDB" id="A0A484KS42"/>
<keyword evidence="2" id="KW-1185">Reference proteome</keyword>
<accession>A0A484KS42</accession>
<proteinExistence type="predicted"/>
<protein>
    <submittedName>
        <fullName evidence="1">Uncharacterized protein</fullName>
    </submittedName>
</protein>
<name>A0A484KS42_9ASTE</name>
<dbReference type="EMBL" id="OOIL02000506">
    <property type="protein sequence ID" value="VFQ65979.1"/>
    <property type="molecule type" value="Genomic_DNA"/>
</dbReference>
<evidence type="ECO:0000313" key="1">
    <source>
        <dbReference type="EMBL" id="VFQ65979.1"/>
    </source>
</evidence>
<evidence type="ECO:0000313" key="2">
    <source>
        <dbReference type="Proteomes" id="UP000595140"/>
    </source>
</evidence>
<gene>
    <name evidence="1" type="ORF">CCAM_LOCUS7755</name>
</gene>
<organism evidence="1 2">
    <name type="scientific">Cuscuta campestris</name>
    <dbReference type="NCBI Taxonomy" id="132261"/>
    <lineage>
        <taxon>Eukaryota</taxon>
        <taxon>Viridiplantae</taxon>
        <taxon>Streptophyta</taxon>
        <taxon>Embryophyta</taxon>
        <taxon>Tracheophyta</taxon>
        <taxon>Spermatophyta</taxon>
        <taxon>Magnoliopsida</taxon>
        <taxon>eudicotyledons</taxon>
        <taxon>Gunneridae</taxon>
        <taxon>Pentapetalae</taxon>
        <taxon>asterids</taxon>
        <taxon>lamiids</taxon>
        <taxon>Solanales</taxon>
        <taxon>Convolvulaceae</taxon>
        <taxon>Cuscuteae</taxon>
        <taxon>Cuscuta</taxon>
        <taxon>Cuscuta subgen. Grammica</taxon>
        <taxon>Cuscuta sect. Cleistogrammica</taxon>
    </lineage>
</organism>
<dbReference type="Proteomes" id="UP000595140">
    <property type="component" value="Unassembled WGS sequence"/>
</dbReference>
<sequence>MGCRECFLFPVHLTLPQMQHLHVRQLQPLLFSEIERPKLFNHFPADFVAGRSGNRARPSRTRGNGFCLLFSDQPWNGVLVIGIRNVEGRDLIGRTDSLVDLNIGVDGGSFSERSAVGIVELFPLRGMAQNPPKIDGHLALVPVVLILGRGKPENIGVVRPASPGSRAFLVNFDKPSDFTVDVAPFGSELVPGSVGAVLVHRREELLLDTIPHRILRLLRTFKKEKTVKGIMAALSNMYEKPSAPNKRLPVQWGLMDSLSSRFVISFLARMSEERVLGSHLVNCYMLAENLVIGDFGKVRLADDRPLDVTGMGDMVLQAPVDFWTLKDVTMITALKKKFNFCQAVGRTRTRGEVQRWVVEGCKGKSCHGSWKKERFTVYGRVTI</sequence>